<protein>
    <recommendedName>
        <fullName evidence="2">Thioredoxin domain-containing protein</fullName>
    </recommendedName>
</protein>
<dbReference type="InterPro" id="IPR033395">
    <property type="entry name" value="DUF5106"/>
</dbReference>
<dbReference type="Pfam" id="PF17127">
    <property type="entry name" value="DUF5106"/>
    <property type="match status" value="1"/>
</dbReference>
<dbReference type="PANTHER" id="PTHR42852">
    <property type="entry name" value="THIOL:DISULFIDE INTERCHANGE PROTEIN DSBE"/>
    <property type="match status" value="1"/>
</dbReference>
<comment type="caution">
    <text evidence="3">The sequence shown here is derived from an EMBL/GenBank/DDBJ whole genome shotgun (WGS) entry which is preliminary data.</text>
</comment>
<accession>A0A2U1JL83</accession>
<feature type="signal peptide" evidence="1">
    <location>
        <begin position="1"/>
        <end position="30"/>
    </location>
</feature>
<keyword evidence="1" id="KW-0732">Signal</keyword>
<proteinExistence type="predicted"/>
<evidence type="ECO:0000313" key="4">
    <source>
        <dbReference type="Proteomes" id="UP000245449"/>
    </source>
</evidence>
<sequence length="518" mass="60070">MKSYYFNSKPIMKKLFLSIVIFSLFSHANAQQGHEIKINLKNCKDTLVYLTYYQFDKNLLVDTVKPIKNGSIVFKGKNKLDKGIYSILGQNKSIYFDFFIDDQSQKIEINSDAATQFTSTLNSPNSKQENDFFDYIRFINSQKKNFDSVLITTKGMSKTDSTALVTAKQKLLSENIANYEKTFLEQTKGSYIGDVLNLKIEKTLKDVPKASNGRPDSIAVFNYYKKHYWDNVNFQDDGMVRTPFFANKMKRYFDALVVKNPDSVAVEIDRIMNKTVQSSIMYKLLLAHFTSTYETSKIMSFDKVFVYIVDHYFKTGKGNDLYNDDNIVKNIINRAEILRPLLLGQIAPDLPMITIEGHDKIAKMGFDTAKTSEEVTKLYYANSQEIEKTVLRLHSIKADYLVLVFWDVDCGHCKVEIPKLLETYHALLKEKKDIKVFCVYTQQEFEKYRDYVAENKLDWINVYDGVHFTNLKDKYDIYSTPVIYILDKNKKIKAKRIGEEQVKEIINAMELEYKAGVK</sequence>
<dbReference type="InterPro" id="IPR036249">
    <property type="entry name" value="Thioredoxin-like_sf"/>
</dbReference>
<dbReference type="InterPro" id="IPR012336">
    <property type="entry name" value="Thioredoxin-like_fold"/>
</dbReference>
<reference evidence="3 4" key="1">
    <citation type="submission" date="2018-04" db="EMBL/GenBank/DDBJ databases">
        <title>Flavobacterium sp. nov., isolated from glacier ice.</title>
        <authorList>
            <person name="Liu Q."/>
            <person name="Xin Y.-H."/>
        </authorList>
    </citation>
    <scope>NUCLEOTIDE SEQUENCE [LARGE SCALE GENOMIC DNA]</scope>
    <source>
        <strain evidence="3 4">RB1R5</strain>
    </source>
</reference>
<dbReference type="Gene3D" id="3.40.30.10">
    <property type="entry name" value="Glutaredoxin"/>
    <property type="match status" value="1"/>
</dbReference>
<dbReference type="PANTHER" id="PTHR42852:SF13">
    <property type="entry name" value="PROTEIN DIPZ"/>
    <property type="match status" value="1"/>
</dbReference>
<gene>
    <name evidence="3" type="ORF">DB895_06530</name>
</gene>
<organism evidence="3 4">
    <name type="scientific">Flavobacterium psychrotolerans</name>
    <dbReference type="NCBI Taxonomy" id="2169410"/>
    <lineage>
        <taxon>Bacteria</taxon>
        <taxon>Pseudomonadati</taxon>
        <taxon>Bacteroidota</taxon>
        <taxon>Flavobacteriia</taxon>
        <taxon>Flavobacteriales</taxon>
        <taxon>Flavobacteriaceae</taxon>
        <taxon>Flavobacterium</taxon>
    </lineage>
</organism>
<feature type="domain" description="Thioredoxin" evidence="2">
    <location>
        <begin position="341"/>
        <end position="514"/>
    </location>
</feature>
<dbReference type="EMBL" id="QCZI01000006">
    <property type="protein sequence ID" value="PWA05633.1"/>
    <property type="molecule type" value="Genomic_DNA"/>
</dbReference>
<dbReference type="AlphaFoldDB" id="A0A2U1JL83"/>
<keyword evidence="4" id="KW-1185">Reference proteome</keyword>
<evidence type="ECO:0000313" key="3">
    <source>
        <dbReference type="EMBL" id="PWA05633.1"/>
    </source>
</evidence>
<dbReference type="Pfam" id="PF13905">
    <property type="entry name" value="Thioredoxin_8"/>
    <property type="match status" value="1"/>
</dbReference>
<evidence type="ECO:0000259" key="2">
    <source>
        <dbReference type="PROSITE" id="PS51352"/>
    </source>
</evidence>
<dbReference type="OrthoDB" id="6399635at2"/>
<feature type="chain" id="PRO_5015626353" description="Thioredoxin domain-containing protein" evidence="1">
    <location>
        <begin position="31"/>
        <end position="518"/>
    </location>
</feature>
<dbReference type="CDD" id="cd02966">
    <property type="entry name" value="TlpA_like_family"/>
    <property type="match status" value="1"/>
</dbReference>
<name>A0A2U1JL83_9FLAO</name>
<dbReference type="PROSITE" id="PS51352">
    <property type="entry name" value="THIOREDOXIN_2"/>
    <property type="match status" value="1"/>
</dbReference>
<evidence type="ECO:0000256" key="1">
    <source>
        <dbReference type="SAM" id="SignalP"/>
    </source>
</evidence>
<dbReference type="InterPro" id="IPR050553">
    <property type="entry name" value="Thioredoxin_ResA/DsbE_sf"/>
</dbReference>
<dbReference type="SUPFAM" id="SSF52833">
    <property type="entry name" value="Thioredoxin-like"/>
    <property type="match status" value="1"/>
</dbReference>
<dbReference type="Proteomes" id="UP000245449">
    <property type="component" value="Unassembled WGS sequence"/>
</dbReference>
<dbReference type="InterPro" id="IPR013766">
    <property type="entry name" value="Thioredoxin_domain"/>
</dbReference>